<accession>A0ABD0L1R9</accession>
<protein>
    <recommendedName>
        <fullName evidence="3">Secreted protein</fullName>
    </recommendedName>
</protein>
<gene>
    <name evidence="1" type="ORF">BaRGS_00015774</name>
</gene>
<organism evidence="1 2">
    <name type="scientific">Batillaria attramentaria</name>
    <dbReference type="NCBI Taxonomy" id="370345"/>
    <lineage>
        <taxon>Eukaryota</taxon>
        <taxon>Metazoa</taxon>
        <taxon>Spiralia</taxon>
        <taxon>Lophotrochozoa</taxon>
        <taxon>Mollusca</taxon>
        <taxon>Gastropoda</taxon>
        <taxon>Caenogastropoda</taxon>
        <taxon>Sorbeoconcha</taxon>
        <taxon>Cerithioidea</taxon>
        <taxon>Batillariidae</taxon>
        <taxon>Batillaria</taxon>
    </lineage>
</organism>
<evidence type="ECO:0008006" key="3">
    <source>
        <dbReference type="Google" id="ProtNLM"/>
    </source>
</evidence>
<reference evidence="1 2" key="1">
    <citation type="journal article" date="2023" name="Sci. Data">
        <title>Genome assembly of the Korean intertidal mud-creeper Batillaria attramentaria.</title>
        <authorList>
            <person name="Patra A.K."/>
            <person name="Ho P.T."/>
            <person name="Jun S."/>
            <person name="Lee S.J."/>
            <person name="Kim Y."/>
            <person name="Won Y.J."/>
        </authorList>
    </citation>
    <scope>NUCLEOTIDE SEQUENCE [LARGE SCALE GENOMIC DNA]</scope>
    <source>
        <strain evidence="1">Wonlab-2016</strain>
    </source>
</reference>
<dbReference type="Proteomes" id="UP001519460">
    <property type="component" value="Unassembled WGS sequence"/>
</dbReference>
<evidence type="ECO:0000313" key="1">
    <source>
        <dbReference type="EMBL" id="KAK7493044.1"/>
    </source>
</evidence>
<name>A0ABD0L1R9_9CAEN</name>
<evidence type="ECO:0000313" key="2">
    <source>
        <dbReference type="Proteomes" id="UP001519460"/>
    </source>
</evidence>
<sequence>MHTGCMSEATVATPSLCYCFSLVISADERTADEESGVSSAQCQHEGFALRDRHNPGMCRQYSSQAFCCACYA</sequence>
<dbReference type="AlphaFoldDB" id="A0ABD0L1R9"/>
<keyword evidence="2" id="KW-1185">Reference proteome</keyword>
<feature type="non-terminal residue" evidence="1">
    <location>
        <position position="72"/>
    </location>
</feature>
<dbReference type="EMBL" id="JACVVK020000097">
    <property type="protein sequence ID" value="KAK7493044.1"/>
    <property type="molecule type" value="Genomic_DNA"/>
</dbReference>
<proteinExistence type="predicted"/>
<comment type="caution">
    <text evidence="1">The sequence shown here is derived from an EMBL/GenBank/DDBJ whole genome shotgun (WGS) entry which is preliminary data.</text>
</comment>